<keyword evidence="5 8" id="KW-0812">Transmembrane</keyword>
<name>A0A8S0FVS7_ECOLX</name>
<keyword evidence="6 8" id="KW-1133">Transmembrane helix</keyword>
<dbReference type="Pfam" id="PF07690">
    <property type="entry name" value="MFS_1"/>
    <property type="match status" value="1"/>
</dbReference>
<evidence type="ECO:0000259" key="9">
    <source>
        <dbReference type="PROSITE" id="PS50850"/>
    </source>
</evidence>
<dbReference type="PROSITE" id="PS50850">
    <property type="entry name" value="MFS"/>
    <property type="match status" value="1"/>
</dbReference>
<evidence type="ECO:0000256" key="8">
    <source>
        <dbReference type="RuleBase" id="RU365088"/>
    </source>
</evidence>
<comment type="similarity">
    <text evidence="2 8">Belongs to the major facilitator superfamily. Bcr/CmlA family.</text>
</comment>
<dbReference type="PANTHER" id="PTHR23502:SF132">
    <property type="entry name" value="POLYAMINE TRANSPORTER 2-RELATED"/>
    <property type="match status" value="1"/>
</dbReference>
<comment type="subcellular location">
    <subcellularLocation>
        <location evidence="8">Cell inner membrane</location>
        <topology evidence="8">Multi-pass membrane protein</topology>
    </subcellularLocation>
    <subcellularLocation>
        <location evidence="1">Cell membrane</location>
        <topology evidence="1">Multi-pass membrane protein</topology>
    </subcellularLocation>
</comment>
<feature type="transmembrane region" description="Helical" evidence="8">
    <location>
        <begin position="338"/>
        <end position="360"/>
    </location>
</feature>
<proteinExistence type="inferred from homology"/>
<gene>
    <name evidence="10" type="ORF">EIMP300_55230</name>
</gene>
<feature type="transmembrane region" description="Helical" evidence="8">
    <location>
        <begin position="278"/>
        <end position="301"/>
    </location>
</feature>
<dbReference type="CDD" id="cd17320">
    <property type="entry name" value="MFS_MdfA_MDR_like"/>
    <property type="match status" value="1"/>
</dbReference>
<feature type="domain" description="Major facilitator superfamily (MFS) profile" evidence="9">
    <location>
        <begin position="5"/>
        <end position="392"/>
    </location>
</feature>
<keyword evidence="7 8" id="KW-0472">Membrane</keyword>
<keyword evidence="3 8" id="KW-0813">Transport</keyword>
<dbReference type="PANTHER" id="PTHR23502">
    <property type="entry name" value="MAJOR FACILITATOR SUPERFAMILY"/>
    <property type="match status" value="1"/>
</dbReference>
<evidence type="ECO:0000256" key="4">
    <source>
        <dbReference type="ARBA" id="ARBA00022475"/>
    </source>
</evidence>
<feature type="transmembrane region" description="Helical" evidence="8">
    <location>
        <begin position="248"/>
        <end position="266"/>
    </location>
</feature>
<dbReference type="SUPFAM" id="SSF103473">
    <property type="entry name" value="MFS general substrate transporter"/>
    <property type="match status" value="1"/>
</dbReference>
<dbReference type="GO" id="GO:1990961">
    <property type="term" value="P:xenobiotic detoxification by transmembrane export across the plasma membrane"/>
    <property type="evidence" value="ECO:0007669"/>
    <property type="project" value="InterPro"/>
</dbReference>
<feature type="transmembrane region" description="Helical" evidence="8">
    <location>
        <begin position="75"/>
        <end position="97"/>
    </location>
</feature>
<feature type="transmembrane region" description="Helical" evidence="8">
    <location>
        <begin position="127"/>
        <end position="147"/>
    </location>
</feature>
<evidence type="ECO:0000256" key="3">
    <source>
        <dbReference type="ARBA" id="ARBA00022448"/>
    </source>
</evidence>
<evidence type="ECO:0000256" key="1">
    <source>
        <dbReference type="ARBA" id="ARBA00004651"/>
    </source>
</evidence>
<evidence type="ECO:0000256" key="7">
    <source>
        <dbReference type="ARBA" id="ARBA00023136"/>
    </source>
</evidence>
<sequence length="392" mass="41913">MARVSLSWALILGLLAGIGPMCTDLYLPALPEMSEQLAATTTITQLTLTASLIGLGVGQLLFGPLSDKIGRKRPLILSLLLFIVSSILCATTNNIYWLVVWRFIQGIAGAGGSVLSRSIARDKSPVLYQGVTLTQFFALLMTVNGLAPVLSPVLGGYIVSTFDWRTLFWVMAEISTVLLLGCLLFIHETLPENKRGSSLLLTGRSVVQNRRFMRFCLIQSFMLAGLFAYIGSSSFVLQKEFGFSPMQFSLVFGLNGTGLIIASWIFSRLARRINAMTLLRGGLIAAILCALLTQVLCAWIQLPIPALVALFFTIAFCSGIGTVGGAEAMSAVGTQESGTASALMGMSMFVFGGIAAPLSGIGGETLLKMSLAITVCYTLALLVALTRIDNQK</sequence>
<dbReference type="InterPro" id="IPR011701">
    <property type="entry name" value="MFS"/>
</dbReference>
<accession>A0A8S0FVS7</accession>
<evidence type="ECO:0000256" key="5">
    <source>
        <dbReference type="ARBA" id="ARBA00022692"/>
    </source>
</evidence>
<protein>
    <recommendedName>
        <fullName evidence="8">Bcr/CflA family efflux transporter</fullName>
    </recommendedName>
</protein>
<evidence type="ECO:0000313" key="10">
    <source>
        <dbReference type="EMBL" id="BBU84123.1"/>
    </source>
</evidence>
<dbReference type="InterPro" id="IPR004812">
    <property type="entry name" value="Efflux_drug-R_Bcr/CmlA"/>
</dbReference>
<feature type="transmembrane region" description="Helical" evidence="8">
    <location>
        <begin position="103"/>
        <end position="120"/>
    </location>
</feature>
<dbReference type="AlphaFoldDB" id="A0A8S0FVS7"/>
<organism evidence="10 11">
    <name type="scientific">Escherichia coli</name>
    <dbReference type="NCBI Taxonomy" id="562"/>
    <lineage>
        <taxon>Bacteria</taxon>
        <taxon>Pseudomonadati</taxon>
        <taxon>Pseudomonadota</taxon>
        <taxon>Gammaproteobacteria</taxon>
        <taxon>Enterobacterales</taxon>
        <taxon>Enterobacteriaceae</taxon>
        <taxon>Escherichia</taxon>
    </lineage>
</organism>
<keyword evidence="4" id="KW-1003">Cell membrane</keyword>
<keyword evidence="8" id="KW-0997">Cell inner membrane</keyword>
<feature type="transmembrane region" description="Helical" evidence="8">
    <location>
        <begin position="366"/>
        <end position="385"/>
    </location>
</feature>
<reference evidence="10 11" key="1">
    <citation type="submission" date="2020-01" db="EMBL/GenBank/DDBJ databases">
        <title>Dynamics of blaIMP-6 dissemination in carbapenem resistant Enterobacteriacea isolated from regional surveillance in Osaka, Japan.</title>
        <authorList>
            <person name="Abe R."/>
            <person name="Akeda Y."/>
            <person name="Sugawara Y."/>
            <person name="Yamamoto N."/>
            <person name="Tomono K."/>
            <person name="Takeuchi D."/>
            <person name="Kawahara R."/>
            <person name="Hamada S."/>
        </authorList>
    </citation>
    <scope>NUCLEOTIDE SEQUENCE [LARGE SCALE GENOMIC DNA]</scope>
    <source>
        <strain evidence="10 11">E300</strain>
    </source>
</reference>
<dbReference type="NCBIfam" id="TIGR00710">
    <property type="entry name" value="efflux_Bcr_CflA"/>
    <property type="match status" value="1"/>
</dbReference>
<feature type="transmembrane region" description="Helical" evidence="8">
    <location>
        <begin position="167"/>
        <end position="186"/>
    </location>
</feature>
<feature type="transmembrane region" description="Helical" evidence="8">
    <location>
        <begin position="44"/>
        <end position="63"/>
    </location>
</feature>
<feature type="transmembrane region" description="Helical" evidence="8">
    <location>
        <begin position="307"/>
        <end position="326"/>
    </location>
</feature>
<dbReference type="GO" id="GO:0042910">
    <property type="term" value="F:xenobiotic transmembrane transporter activity"/>
    <property type="evidence" value="ECO:0007669"/>
    <property type="project" value="InterPro"/>
</dbReference>
<evidence type="ECO:0000256" key="2">
    <source>
        <dbReference type="ARBA" id="ARBA00006236"/>
    </source>
</evidence>
<evidence type="ECO:0000313" key="11">
    <source>
        <dbReference type="Proteomes" id="UP000467488"/>
    </source>
</evidence>
<dbReference type="InterPro" id="IPR020846">
    <property type="entry name" value="MFS_dom"/>
</dbReference>
<dbReference type="InterPro" id="IPR036259">
    <property type="entry name" value="MFS_trans_sf"/>
</dbReference>
<dbReference type="GO" id="GO:0005886">
    <property type="term" value="C:plasma membrane"/>
    <property type="evidence" value="ECO:0007669"/>
    <property type="project" value="UniProtKB-SubCell"/>
</dbReference>
<evidence type="ECO:0000256" key="6">
    <source>
        <dbReference type="ARBA" id="ARBA00022989"/>
    </source>
</evidence>
<dbReference type="Gene3D" id="1.20.1720.10">
    <property type="entry name" value="Multidrug resistance protein D"/>
    <property type="match status" value="1"/>
</dbReference>
<comment type="caution">
    <text evidence="8">Lacks conserved residue(s) required for the propagation of feature annotation.</text>
</comment>
<dbReference type="EMBL" id="AP022360">
    <property type="protein sequence ID" value="BBU84123.1"/>
    <property type="molecule type" value="Genomic_DNA"/>
</dbReference>
<dbReference type="Proteomes" id="UP000467488">
    <property type="component" value="Chromosome"/>
</dbReference>
<feature type="transmembrane region" description="Helical" evidence="8">
    <location>
        <begin position="212"/>
        <end position="236"/>
    </location>
</feature>